<dbReference type="AlphaFoldDB" id="D4BF51"/>
<accession>D4BF51</accession>
<organism evidence="1 2">
    <name type="scientific">Citrobacter youngae ATCC 29220</name>
    <dbReference type="NCBI Taxonomy" id="500640"/>
    <lineage>
        <taxon>Bacteria</taxon>
        <taxon>Pseudomonadati</taxon>
        <taxon>Pseudomonadota</taxon>
        <taxon>Gammaproteobacteria</taxon>
        <taxon>Enterobacterales</taxon>
        <taxon>Enterobacteriaceae</taxon>
        <taxon>Citrobacter</taxon>
        <taxon>Citrobacter freundii complex</taxon>
    </lineage>
</organism>
<evidence type="ECO:0000313" key="2">
    <source>
        <dbReference type="Proteomes" id="UP000003880"/>
    </source>
</evidence>
<gene>
    <name evidence="1" type="ORF">CIT292_09417</name>
</gene>
<sequence length="128" mass="14381">MGDVELVGDQAGSLTAQTAPRHTVLFALKFTRAIAQREAVHTVNLAGKQAILWFTEDQFAVEQHFTQRYTGFFGIKAGSDIGKQTVFFFYFIDMQLPAFMACYRIARIEHHAGHGGITARIQTVFARR</sequence>
<evidence type="ECO:0000313" key="1">
    <source>
        <dbReference type="EMBL" id="EFE07530.1"/>
    </source>
</evidence>
<proteinExistence type="predicted"/>
<comment type="caution">
    <text evidence="1">The sequence shown here is derived from an EMBL/GenBank/DDBJ whole genome shotgun (WGS) entry which is preliminary data.</text>
</comment>
<protein>
    <submittedName>
        <fullName evidence="1">Uncharacterized protein</fullName>
    </submittedName>
</protein>
<dbReference type="EMBL" id="ABWL02000016">
    <property type="protein sequence ID" value="EFE07530.1"/>
    <property type="molecule type" value="Genomic_DNA"/>
</dbReference>
<dbReference type="Proteomes" id="UP000003880">
    <property type="component" value="Unassembled WGS sequence"/>
</dbReference>
<dbReference type="HOGENOM" id="CLU_1955739_0_0_6"/>
<name>D4BF51_9ENTR</name>
<reference evidence="1 2" key="1">
    <citation type="submission" date="2010-02" db="EMBL/GenBank/DDBJ databases">
        <authorList>
            <person name="Weinstock G."/>
            <person name="Sodergren E."/>
            <person name="Clifton S."/>
            <person name="Fulton L."/>
            <person name="Fulton B."/>
            <person name="Courtney L."/>
            <person name="Fronick C."/>
            <person name="Harrison M."/>
            <person name="Strong C."/>
            <person name="Farmer C."/>
            <person name="Delahaunty K."/>
            <person name="Markovic C."/>
            <person name="Hall O."/>
            <person name="Minx P."/>
            <person name="Tomlinson C."/>
            <person name="Mitreva M."/>
            <person name="Nelson J."/>
            <person name="Hou S."/>
            <person name="Wollam A."/>
            <person name="Pepin K.H."/>
            <person name="Johnson M."/>
            <person name="Bhonagiri V."/>
            <person name="Zhang X."/>
            <person name="Suruliraj S."/>
            <person name="Warren W."/>
            <person name="Chinwalla A."/>
            <person name="Mardis E.R."/>
            <person name="Wilson R.K."/>
        </authorList>
    </citation>
    <scope>NUCLEOTIDE SEQUENCE [LARGE SCALE GENOMIC DNA]</scope>
    <source>
        <strain evidence="1 2">ATCC 29220</strain>
    </source>
</reference>